<proteinExistence type="predicted"/>
<comment type="caution">
    <text evidence="2">The sequence shown here is derived from an EMBL/GenBank/DDBJ whole genome shotgun (WGS) entry which is preliminary data.</text>
</comment>
<evidence type="ECO:0008006" key="4">
    <source>
        <dbReference type="Google" id="ProtNLM"/>
    </source>
</evidence>
<dbReference type="Proteomes" id="UP001500620">
    <property type="component" value="Unassembled WGS sequence"/>
</dbReference>
<sequence>MTARQGSGSARPPHTFGAMQRLSAITYRLPYSPASTDFLAHLRALLTRVPYAGTAPGRLQLTPPWPAGALPVTAFEVANVPSAEIRFGDAWSLGTDAGSWSPTQTAAALGWSTVGTSAPDATSSRAAPAAAPGHETPAAAIEDLANAHVGLSGSGNDASTQAVPDAGIGMAEFAQRLAGHVVAVDHTGMNLPAAAVPPERWQAIVHAVAGVSTFYRYPTGEPWLFVLPSNEAEYATDIDAFADGREPRFELVRDEWLDGPLWQFALRTDLSRPDLEAMFPDPVGAAFPGLGEVFRAVTVRSPWPGLQIRFDLYYSRIDAVTDRAGALTDWETGEWLVTAGGRIKRDDGSEPNAIETERVREDRRTAVAGNDLTQGVAADVRKNGAS</sequence>
<keyword evidence="3" id="KW-1185">Reference proteome</keyword>
<organism evidence="2 3">
    <name type="scientific">Dactylosporangium darangshiense</name>
    <dbReference type="NCBI Taxonomy" id="579108"/>
    <lineage>
        <taxon>Bacteria</taxon>
        <taxon>Bacillati</taxon>
        <taxon>Actinomycetota</taxon>
        <taxon>Actinomycetes</taxon>
        <taxon>Micromonosporales</taxon>
        <taxon>Micromonosporaceae</taxon>
        <taxon>Dactylosporangium</taxon>
    </lineage>
</organism>
<feature type="compositionally biased region" description="Basic and acidic residues" evidence="1">
    <location>
        <begin position="355"/>
        <end position="365"/>
    </location>
</feature>
<protein>
    <recommendedName>
        <fullName evidence="4">LigA protein</fullName>
    </recommendedName>
</protein>
<evidence type="ECO:0000256" key="1">
    <source>
        <dbReference type="SAM" id="MobiDB-lite"/>
    </source>
</evidence>
<reference evidence="3" key="1">
    <citation type="journal article" date="2019" name="Int. J. Syst. Evol. Microbiol.">
        <title>The Global Catalogue of Microorganisms (GCM) 10K type strain sequencing project: providing services to taxonomists for standard genome sequencing and annotation.</title>
        <authorList>
            <consortium name="The Broad Institute Genomics Platform"/>
            <consortium name="The Broad Institute Genome Sequencing Center for Infectious Disease"/>
            <person name="Wu L."/>
            <person name="Ma J."/>
        </authorList>
    </citation>
    <scope>NUCLEOTIDE SEQUENCE [LARGE SCALE GENOMIC DNA]</scope>
    <source>
        <strain evidence="3">JCM 17441</strain>
    </source>
</reference>
<dbReference type="EMBL" id="BAABAT010000021">
    <property type="protein sequence ID" value="GAA4255538.1"/>
    <property type="molecule type" value="Genomic_DNA"/>
</dbReference>
<evidence type="ECO:0000313" key="2">
    <source>
        <dbReference type="EMBL" id="GAA4255538.1"/>
    </source>
</evidence>
<accession>A0ABP8DGI9</accession>
<name>A0ABP8DGI9_9ACTN</name>
<gene>
    <name evidence="2" type="ORF">GCM10022255_064790</name>
</gene>
<evidence type="ECO:0000313" key="3">
    <source>
        <dbReference type="Proteomes" id="UP001500620"/>
    </source>
</evidence>
<feature type="region of interest" description="Disordered" evidence="1">
    <location>
        <begin position="346"/>
        <end position="386"/>
    </location>
</feature>